<comment type="caution">
    <text evidence="1">The sequence shown here is derived from an EMBL/GenBank/DDBJ whole genome shotgun (WGS) entry which is preliminary data.</text>
</comment>
<name>A0A552LEV7_9CHRO</name>
<proteinExistence type="predicted"/>
<protein>
    <submittedName>
        <fullName evidence="1">Uncharacterized protein</fullName>
    </submittedName>
</protein>
<evidence type="ECO:0000313" key="1">
    <source>
        <dbReference type="EMBL" id="TRV18748.1"/>
    </source>
</evidence>
<gene>
    <name evidence="1" type="ORF">EWV88_19785</name>
</gene>
<evidence type="ECO:0000313" key="2">
    <source>
        <dbReference type="Proteomes" id="UP000318616"/>
    </source>
</evidence>
<sequence>MSYQLSVISDQLSDVSFQFTDCWLLFTDSLIYAPFSCQDSFLFRGCHHGDRTDSKSAHLSINFTLVGDLCGSNLSLIRHLANVVTSG</sequence>
<accession>A0A552LEV7</accession>
<organism evidence="1 2">
    <name type="scientific">Microcystis wesenbergii Mw_MB_S_20031200_S109D</name>
    <dbReference type="NCBI Taxonomy" id="2486241"/>
    <lineage>
        <taxon>Bacteria</taxon>
        <taxon>Bacillati</taxon>
        <taxon>Cyanobacteriota</taxon>
        <taxon>Cyanophyceae</taxon>
        <taxon>Oscillatoriophycideae</taxon>
        <taxon>Chroococcales</taxon>
        <taxon>Microcystaceae</taxon>
        <taxon>Microcystis</taxon>
    </lineage>
</organism>
<dbReference type="EMBL" id="SFAP01000250">
    <property type="protein sequence ID" value="TRV18748.1"/>
    <property type="molecule type" value="Genomic_DNA"/>
</dbReference>
<dbReference type="Proteomes" id="UP000318616">
    <property type="component" value="Unassembled WGS sequence"/>
</dbReference>
<reference evidence="1 2" key="1">
    <citation type="submission" date="2019-01" db="EMBL/GenBank/DDBJ databases">
        <title>Coherence of Microcystis species and biogeography revealed through population genomics.</title>
        <authorList>
            <person name="Perez-Carrascal O.M."/>
            <person name="Terrat Y."/>
            <person name="Giani A."/>
            <person name="Fortin N."/>
            <person name="Tromas N."/>
            <person name="Shapiro B.J."/>
        </authorList>
    </citation>
    <scope>NUCLEOTIDE SEQUENCE [LARGE SCALE GENOMIC DNA]</scope>
    <source>
        <strain evidence="1">Mw_MB_S_20031200_S109D</strain>
    </source>
</reference>
<dbReference type="AlphaFoldDB" id="A0A552LEV7"/>